<organism evidence="4 5">
    <name type="scientific">Sporothrix stenoceras</name>
    <dbReference type="NCBI Taxonomy" id="5173"/>
    <lineage>
        <taxon>Eukaryota</taxon>
        <taxon>Fungi</taxon>
        <taxon>Dikarya</taxon>
        <taxon>Ascomycota</taxon>
        <taxon>Pezizomycotina</taxon>
        <taxon>Sordariomycetes</taxon>
        <taxon>Sordariomycetidae</taxon>
        <taxon>Ophiostomatales</taxon>
        <taxon>Ophiostomataceae</taxon>
        <taxon>Sporothrix</taxon>
    </lineage>
</organism>
<feature type="compositionally biased region" description="Basic residues" evidence="3">
    <location>
        <begin position="9"/>
        <end position="22"/>
    </location>
</feature>
<feature type="compositionally biased region" description="Polar residues" evidence="3">
    <location>
        <begin position="568"/>
        <end position="581"/>
    </location>
</feature>
<proteinExistence type="predicted"/>
<feature type="compositionally biased region" description="Polar residues" evidence="3">
    <location>
        <begin position="52"/>
        <end position="63"/>
    </location>
</feature>
<gene>
    <name evidence="4" type="ORF">Sste5346_005610</name>
</gene>
<evidence type="ECO:0008006" key="6">
    <source>
        <dbReference type="Google" id="ProtNLM"/>
    </source>
</evidence>
<dbReference type="PANTHER" id="PTHR38791:SF5">
    <property type="entry name" value="TRANSCRIPTION FACTOR DBAG-RELATED"/>
    <property type="match status" value="1"/>
</dbReference>
<feature type="region of interest" description="Disordered" evidence="3">
    <location>
        <begin position="104"/>
        <end position="158"/>
    </location>
</feature>
<keyword evidence="1" id="KW-0539">Nucleus</keyword>
<feature type="region of interest" description="Disordered" evidence="3">
    <location>
        <begin position="1"/>
        <end position="92"/>
    </location>
</feature>
<feature type="coiled-coil region" evidence="2">
    <location>
        <begin position="405"/>
        <end position="432"/>
    </location>
</feature>
<name>A0ABR3Z2R4_9PEZI</name>
<keyword evidence="5" id="KW-1185">Reference proteome</keyword>
<feature type="compositionally biased region" description="Low complexity" evidence="3">
    <location>
        <begin position="32"/>
        <end position="50"/>
    </location>
</feature>
<feature type="compositionally biased region" description="Low complexity" evidence="3">
    <location>
        <begin position="135"/>
        <end position="158"/>
    </location>
</feature>
<dbReference type="InterPro" id="IPR053175">
    <property type="entry name" value="DHMBA_Reg_Transcription_Factor"/>
</dbReference>
<accession>A0ABR3Z2R4</accession>
<feature type="compositionally biased region" description="Pro residues" evidence="3">
    <location>
        <begin position="111"/>
        <end position="121"/>
    </location>
</feature>
<dbReference type="Proteomes" id="UP001583186">
    <property type="component" value="Unassembled WGS sequence"/>
</dbReference>
<evidence type="ECO:0000256" key="3">
    <source>
        <dbReference type="SAM" id="MobiDB-lite"/>
    </source>
</evidence>
<keyword evidence="2" id="KW-0175">Coiled coil</keyword>
<dbReference type="PANTHER" id="PTHR38791">
    <property type="entry name" value="ZN(II)2CYS6 TRANSCRIPTION FACTOR (EUROFUNG)-RELATED-RELATED"/>
    <property type="match status" value="1"/>
</dbReference>
<dbReference type="InterPro" id="IPR021858">
    <property type="entry name" value="Fun_TF"/>
</dbReference>
<dbReference type="Pfam" id="PF11951">
    <property type="entry name" value="Fungal_trans_2"/>
    <property type="match status" value="1"/>
</dbReference>
<evidence type="ECO:0000256" key="1">
    <source>
        <dbReference type="ARBA" id="ARBA00023242"/>
    </source>
</evidence>
<evidence type="ECO:0000256" key="2">
    <source>
        <dbReference type="SAM" id="Coils"/>
    </source>
</evidence>
<protein>
    <recommendedName>
        <fullName evidence="6">C6 zinc finger domain containing protein</fullName>
    </recommendedName>
</protein>
<evidence type="ECO:0000313" key="5">
    <source>
        <dbReference type="Proteomes" id="UP001583186"/>
    </source>
</evidence>
<dbReference type="EMBL" id="JAWCUI010000030">
    <property type="protein sequence ID" value="KAL1894923.1"/>
    <property type="molecule type" value="Genomic_DNA"/>
</dbReference>
<reference evidence="4 5" key="1">
    <citation type="journal article" date="2024" name="IMA Fungus">
        <title>IMA Genome - F19 : A genome assembly and annotation guide to empower mycologists, including annotated draft genome sequences of Ceratocystis pirilliformis, Diaporthe australafricana, Fusarium ophioides, Paecilomyces lecythidis, and Sporothrix stenoceras.</title>
        <authorList>
            <person name="Aylward J."/>
            <person name="Wilson A.M."/>
            <person name="Visagie C.M."/>
            <person name="Spraker J."/>
            <person name="Barnes I."/>
            <person name="Buitendag C."/>
            <person name="Ceriani C."/>
            <person name="Del Mar Angel L."/>
            <person name="du Plessis D."/>
            <person name="Fuchs T."/>
            <person name="Gasser K."/>
            <person name="Kramer D."/>
            <person name="Li W."/>
            <person name="Munsamy K."/>
            <person name="Piso A."/>
            <person name="Price J.L."/>
            <person name="Sonnekus B."/>
            <person name="Thomas C."/>
            <person name="van der Nest A."/>
            <person name="van Dijk A."/>
            <person name="van Heerden A."/>
            <person name="van Vuuren N."/>
            <person name="Yilmaz N."/>
            <person name="Duong T.A."/>
            <person name="van der Merwe N.A."/>
            <person name="Wingfield M.J."/>
            <person name="Wingfield B.D."/>
        </authorList>
    </citation>
    <scope>NUCLEOTIDE SEQUENCE [LARGE SCALE GENOMIC DNA]</scope>
    <source>
        <strain evidence="4 5">CMW 5346</strain>
    </source>
</reference>
<sequence length="718" mass="79345">MFRDESSHVIRKVQARQKKKAQARTPDPVPSPDGDSSSTNLSSSSSTPNLALSKTPTVPSTPSKAGGSRPKALTLLMPGIHHNGGNSSIVESNKTPVSLTFLEPESLQNPPQSPKPSPKPIPAKVQKQDDKKRQQTQQQVQQPHQQYQQQQEQHQQQQLIWTRDDTLLPSPDGGSWPETPTIAQMYTIEPNSQERGTAFFFSRYVTMDENASHQRFDFLYDIWKPGSLTAERPLDGVMASMTAVGLVGISQLTHSEEIIDSARKSYGTALCLTNIALKDPEEAIKDTTMLSILILGVFEMMAEPGLKTMKTWHDHINGAVELAKLRGVSQFRTRAGIRMFNMLCESVTISCMQRQVPMPPALVALQSELLSTTTAVVEHEPGGFDGINLWKPIYKLLQARHDVRSTNLSNNLDELLARMEDIEAEFDQTISSFPPDCYYKVFKVTRPHKAVFRDVCHVYPSVASASVWNWLRSGRILVLETVLSAIQRHYPECGDDGELVPTQYMAAFRQAWMKLDRVNSAIVASIPQHFGVVNPVNPYFDSLKPMPTVVHPLSTTEVREPPTPPAQSPISSAGSVQTPSVHSEDRSEAGGHGGFRDDDDVVFDDGGPSLDNPTRARHIDEEAERYMLLASVTNSAVWPLFAVGVSSVCSPQLKAYVVSRLGAIFDETGLKQARSIAAIVRNRELIKSPWLKLFTRSSSTTMAPPPPVRKPFLSASAV</sequence>
<evidence type="ECO:0000313" key="4">
    <source>
        <dbReference type="EMBL" id="KAL1894923.1"/>
    </source>
</evidence>
<comment type="caution">
    <text evidence="4">The sequence shown here is derived from an EMBL/GenBank/DDBJ whole genome shotgun (WGS) entry which is preliminary data.</text>
</comment>
<feature type="region of interest" description="Disordered" evidence="3">
    <location>
        <begin position="555"/>
        <end position="614"/>
    </location>
</feature>